<keyword evidence="2" id="KW-1185">Reference proteome</keyword>
<gene>
    <name evidence="1" type="ORF">HETSPECPRED_001854</name>
</gene>
<evidence type="ECO:0000313" key="2">
    <source>
        <dbReference type="Proteomes" id="UP000664521"/>
    </source>
</evidence>
<dbReference type="EMBL" id="CAJPDS010000135">
    <property type="protein sequence ID" value="CAF9939676.1"/>
    <property type="molecule type" value="Genomic_DNA"/>
</dbReference>
<reference evidence="1" key="1">
    <citation type="submission" date="2021-03" db="EMBL/GenBank/DDBJ databases">
        <authorList>
            <person name="Tagirdzhanova G."/>
        </authorList>
    </citation>
    <scope>NUCLEOTIDE SEQUENCE</scope>
</reference>
<protein>
    <submittedName>
        <fullName evidence="1">Uncharacterized protein</fullName>
    </submittedName>
</protein>
<name>A0A8H3PET0_9LECA</name>
<dbReference type="Proteomes" id="UP000664521">
    <property type="component" value="Unassembled WGS sequence"/>
</dbReference>
<proteinExistence type="predicted"/>
<dbReference type="AlphaFoldDB" id="A0A8H3PET0"/>
<sequence>MAWLADNVASDGAKAHENIYRWPPRYIRTNMIAKCQTCHAPYICSDYIPYYWAIQYSGGLIFNIKSIEKRRADTMPRMDLMEQWLIQDEKKPDQSTTIDLTAPVTMTLGTAGGTIGSVLDAFFYSKPPL</sequence>
<evidence type="ECO:0000313" key="1">
    <source>
        <dbReference type="EMBL" id="CAF9939676.1"/>
    </source>
</evidence>
<comment type="caution">
    <text evidence="1">The sequence shown here is derived from an EMBL/GenBank/DDBJ whole genome shotgun (WGS) entry which is preliminary data.</text>
</comment>
<accession>A0A8H3PET0</accession>
<organism evidence="1 2">
    <name type="scientific">Heterodermia speciosa</name>
    <dbReference type="NCBI Taxonomy" id="116794"/>
    <lineage>
        <taxon>Eukaryota</taxon>
        <taxon>Fungi</taxon>
        <taxon>Dikarya</taxon>
        <taxon>Ascomycota</taxon>
        <taxon>Pezizomycotina</taxon>
        <taxon>Lecanoromycetes</taxon>
        <taxon>OSLEUM clade</taxon>
        <taxon>Lecanoromycetidae</taxon>
        <taxon>Caliciales</taxon>
        <taxon>Physciaceae</taxon>
        <taxon>Heterodermia</taxon>
    </lineage>
</organism>